<accession>A1AN26</accession>
<protein>
    <submittedName>
        <fullName evidence="2">HMG-I and HMG-Y, DNA-binding domain protein</fullName>
    </submittedName>
</protein>
<evidence type="ECO:0000256" key="1">
    <source>
        <dbReference type="SAM" id="MobiDB-lite"/>
    </source>
</evidence>
<reference evidence="2 3" key="1">
    <citation type="submission" date="2006-10" db="EMBL/GenBank/DDBJ databases">
        <title>Complete sequence of chromosome of Pelobacter propionicus DSM 2379.</title>
        <authorList>
            <consortium name="US DOE Joint Genome Institute"/>
            <person name="Copeland A."/>
            <person name="Lucas S."/>
            <person name="Lapidus A."/>
            <person name="Barry K."/>
            <person name="Detter J.C."/>
            <person name="Glavina del Rio T."/>
            <person name="Hammon N."/>
            <person name="Israni S."/>
            <person name="Dalin E."/>
            <person name="Tice H."/>
            <person name="Pitluck S."/>
            <person name="Saunders E."/>
            <person name="Brettin T."/>
            <person name="Bruce D."/>
            <person name="Han C."/>
            <person name="Tapia R."/>
            <person name="Schmutz J."/>
            <person name="Larimer F."/>
            <person name="Land M."/>
            <person name="Hauser L."/>
            <person name="Kyrpides N."/>
            <person name="Kim E."/>
            <person name="Lovley D."/>
            <person name="Richardson P."/>
        </authorList>
    </citation>
    <scope>NUCLEOTIDE SEQUENCE [LARGE SCALE GENOMIC DNA]</scope>
    <source>
        <strain evidence="3">DSM 2379 / NBRC 103807 / OttBd1</strain>
    </source>
</reference>
<dbReference type="InterPro" id="IPR027417">
    <property type="entry name" value="P-loop_NTPase"/>
</dbReference>
<evidence type="ECO:0000313" key="2">
    <source>
        <dbReference type="EMBL" id="ABK98746.1"/>
    </source>
</evidence>
<evidence type="ECO:0000313" key="3">
    <source>
        <dbReference type="Proteomes" id="UP000006732"/>
    </source>
</evidence>
<dbReference type="STRING" id="338966.Ppro_1122"/>
<dbReference type="GO" id="GO:0003677">
    <property type="term" value="F:DNA binding"/>
    <property type="evidence" value="ECO:0007669"/>
    <property type="project" value="UniProtKB-KW"/>
</dbReference>
<organism evidence="2 3">
    <name type="scientific">Pelobacter propionicus (strain DSM 2379 / NBRC 103807 / OttBd1)</name>
    <dbReference type="NCBI Taxonomy" id="338966"/>
    <lineage>
        <taxon>Bacteria</taxon>
        <taxon>Pseudomonadati</taxon>
        <taxon>Thermodesulfobacteriota</taxon>
        <taxon>Desulfuromonadia</taxon>
        <taxon>Desulfuromonadales</taxon>
        <taxon>Desulfuromonadaceae</taxon>
        <taxon>Pelobacter</taxon>
    </lineage>
</organism>
<dbReference type="KEGG" id="ppd:Ppro_1122"/>
<feature type="region of interest" description="Disordered" evidence="1">
    <location>
        <begin position="12"/>
        <end position="67"/>
    </location>
</feature>
<feature type="compositionally biased region" description="Low complexity" evidence="1">
    <location>
        <begin position="24"/>
        <end position="40"/>
    </location>
</feature>
<dbReference type="AlphaFoldDB" id="A1AN26"/>
<dbReference type="Proteomes" id="UP000006732">
    <property type="component" value="Chromosome"/>
</dbReference>
<dbReference type="eggNOG" id="COG3378">
    <property type="taxonomic scope" value="Bacteria"/>
</dbReference>
<keyword evidence="2" id="KW-0238">DNA-binding</keyword>
<dbReference type="HOGENOM" id="CLU_025569_2_0_7"/>
<dbReference type="EMBL" id="CP000482">
    <property type="protein sequence ID" value="ABK98746.1"/>
    <property type="molecule type" value="Genomic_DNA"/>
</dbReference>
<keyword evidence="3" id="KW-1185">Reference proteome</keyword>
<name>A1AN26_PELPD</name>
<dbReference type="SUPFAM" id="SSF52540">
    <property type="entry name" value="P-loop containing nucleoside triphosphate hydrolases"/>
    <property type="match status" value="1"/>
</dbReference>
<sequence length="572" mass="63440">MNDKVLLLELVRSAPEWTPATDRPSATSETASTTTSNPPAKRGRGRPRKSPEDSDSAESPKAASEGRGGRRLLKILDGMADEIRLYWDNLGEAYISFADGPLEHLGKNSSLEQRLALLYYKTTDETLGKDGFNNAVVVLAAQAKQTGMEIELFTRVGEYDGRYYYDLKNRRALSMGPDGWEIDTDAPVFFRNFSTQQPHPDPVTGGDPWRFFEHVNVTEENRLLLMVWIIGSFVPRIPYPALLVSGSQGAGKSFFCKLLKRIIDPSATELQEMPKKDDDFDLLLYKHHCLALDNISSVNAARADRLCSAITAAYIEKRQLHTDMDTIVLPCNPRVILNGINALTNRPDLLDRSITIHLERIKPTGRRLEEEINAAFDADLPGILGGIADVLSRAMEIKPTVSLASYPRMADFARWGYAVAEALGGRGDEFLRAYGGNSAKLGDSLLENDSLMSGLVQLMGGMEQGEVAGTFKELIDRLAAIVQPDRNDYSFPTSHTFRRRLERLRPNLEEFGIRFEFGKHTNKGHTARIIKGEPPPSWAATAAGTQPSGWTVEKPTAAVADEIVFDEEELPE</sequence>
<gene>
    <name evidence="2" type="ordered locus">Ppro_1122</name>
</gene>
<proteinExistence type="predicted"/>